<dbReference type="RefSeq" id="WP_068715671.1">
    <property type="nucleotide sequence ID" value="NZ_LWDV01000007.1"/>
</dbReference>
<reference evidence="4" key="2">
    <citation type="submission" date="2016-07" db="EMBL/GenBank/DDBJ databases">
        <authorList>
            <person name="Florea S."/>
            <person name="Webb J.S."/>
            <person name="Jaromczyk J."/>
            <person name="Schardl C.L."/>
        </authorList>
    </citation>
    <scope>NUCLEOTIDE SEQUENCE [LARGE SCALE GENOMIC DNA]</scope>
    <source>
        <strain evidence="4">Z6</strain>
    </source>
</reference>
<dbReference type="Proteomes" id="UP000093514">
    <property type="component" value="Unassembled WGS sequence"/>
</dbReference>
<organism evidence="3 4">
    <name type="scientific">Orenia metallireducens</name>
    <dbReference type="NCBI Taxonomy" id="1413210"/>
    <lineage>
        <taxon>Bacteria</taxon>
        <taxon>Bacillati</taxon>
        <taxon>Bacillota</taxon>
        <taxon>Clostridia</taxon>
        <taxon>Halanaerobiales</taxon>
        <taxon>Halobacteroidaceae</taxon>
        <taxon>Orenia</taxon>
    </lineage>
</organism>
<dbReference type="Pfam" id="PF13592">
    <property type="entry name" value="HTH_33"/>
    <property type="match status" value="1"/>
</dbReference>
<name>A0A1C0ABC7_9FIRM</name>
<dbReference type="EMBL" id="LWDV01000009">
    <property type="protein sequence ID" value="OCL26246.1"/>
    <property type="molecule type" value="Genomic_DNA"/>
</dbReference>
<reference evidence="3" key="1">
    <citation type="submission" date="2016-07" db="EMBL/GenBank/DDBJ databases">
        <authorList>
            <person name="Dong Y."/>
            <person name="Sanford R.A."/>
            <person name="Fouke B.W."/>
        </authorList>
    </citation>
    <scope>NUCLEOTIDE SEQUENCE</scope>
    <source>
        <strain evidence="3">Z6</strain>
    </source>
</reference>
<evidence type="ECO:0000313" key="4">
    <source>
        <dbReference type="Proteomes" id="UP000093514"/>
    </source>
</evidence>
<reference evidence="3 4" key="3">
    <citation type="submission" date="2016-08" db="EMBL/GenBank/DDBJ databases">
        <title>Orenia metallireducens sp. nov. strain Z6, a Novel Metal-reducing Firmicute from the Deep Subsurface.</title>
        <authorList>
            <person name="Maxim B.I."/>
            <person name="Kenneth K."/>
            <person name="Flynn T.M."/>
            <person name="Oloughlin E.J."/>
            <person name="Locke R.A."/>
            <person name="Weber J.R."/>
            <person name="Egan S.M."/>
            <person name="Mackie R.I."/>
            <person name="Cann I.K."/>
        </authorList>
    </citation>
    <scope>NUCLEOTIDE SEQUENCE [LARGE SCALE GENOMIC DNA]</scope>
    <source>
        <strain evidence="3 4">Z6</strain>
    </source>
</reference>
<dbReference type="EMBL" id="LWDV01000007">
    <property type="protein sequence ID" value="OCL27683.1"/>
    <property type="molecule type" value="Genomic_DNA"/>
</dbReference>
<dbReference type="SUPFAM" id="SSF46689">
    <property type="entry name" value="Homeodomain-like"/>
    <property type="match status" value="1"/>
</dbReference>
<protein>
    <recommendedName>
        <fullName evidence="1">Winged helix-turn helix domain-containing protein</fullName>
    </recommendedName>
</protein>
<feature type="domain" description="Winged helix-turn helix" evidence="1">
    <location>
        <begin position="112"/>
        <end position="168"/>
    </location>
</feature>
<sequence length="172" mass="19964">MGRKFIEVKTLHRYTIEELQQLASETSSKYTNSVLMAVIMCYNGVDTTIIMDTLGKSRSTITRYINQWNDSPLNIIDQRGGNIPSELTVDIIKDIKYIVVNKKPNDFGYIQNVWTSALLAKYVEDKYGPKYSSSMIRKLLKKLGFSYKRGLYKPTKADPELQKEFKKKRKIY</sequence>
<keyword evidence="4" id="KW-1185">Reference proteome</keyword>
<dbReference type="OrthoDB" id="1902548at2"/>
<dbReference type="AlphaFoldDB" id="A0A1C0ABC7"/>
<evidence type="ECO:0000259" key="1">
    <source>
        <dbReference type="Pfam" id="PF13592"/>
    </source>
</evidence>
<evidence type="ECO:0000313" key="2">
    <source>
        <dbReference type="EMBL" id="OCL26246.1"/>
    </source>
</evidence>
<comment type="caution">
    <text evidence="3">The sequence shown here is derived from an EMBL/GenBank/DDBJ whole genome shotgun (WGS) entry which is preliminary data.</text>
</comment>
<gene>
    <name evidence="3" type="ORF">U472_03785</name>
    <name evidence="2" type="ORF">U472_09545</name>
</gene>
<proteinExistence type="predicted"/>
<evidence type="ECO:0000313" key="3">
    <source>
        <dbReference type="EMBL" id="OCL27683.1"/>
    </source>
</evidence>
<dbReference type="InterPro" id="IPR025959">
    <property type="entry name" value="Winged_HTH_dom"/>
</dbReference>
<dbReference type="InterPro" id="IPR009057">
    <property type="entry name" value="Homeodomain-like_sf"/>
</dbReference>
<accession>A0A1C0ABC7</accession>